<protein>
    <submittedName>
        <fullName evidence="2">Uncharacterized protein</fullName>
    </submittedName>
</protein>
<evidence type="ECO:0000313" key="3">
    <source>
        <dbReference type="Proteomes" id="UP000784294"/>
    </source>
</evidence>
<feature type="region of interest" description="Disordered" evidence="1">
    <location>
        <begin position="68"/>
        <end position="121"/>
    </location>
</feature>
<dbReference type="Proteomes" id="UP000784294">
    <property type="component" value="Unassembled WGS sequence"/>
</dbReference>
<evidence type="ECO:0000313" key="2">
    <source>
        <dbReference type="EMBL" id="VEL23748.1"/>
    </source>
</evidence>
<evidence type="ECO:0000256" key="1">
    <source>
        <dbReference type="SAM" id="MobiDB-lite"/>
    </source>
</evidence>
<comment type="caution">
    <text evidence="2">The sequence shown here is derived from an EMBL/GenBank/DDBJ whole genome shotgun (WGS) entry which is preliminary data.</text>
</comment>
<feature type="compositionally biased region" description="Gly residues" evidence="1">
    <location>
        <begin position="26"/>
        <end position="41"/>
    </location>
</feature>
<sequence length="160" mass="16006">MDQKILETATPSSKSVASIGPQGIPVVGGRGGGSGGSGVGDTSGSVIAGEVKGASTVAKETTAYGRKTSIMLTEPGGGLGGRTPSDGDLSKKRKPANPVGSSGTTAEPTKEISDEMETSVQESLVGIGTTSTFGLRGEQAVSVELSEDSAYLQVSFKVIR</sequence>
<keyword evidence="3" id="KW-1185">Reference proteome</keyword>
<gene>
    <name evidence="2" type="ORF">PXEA_LOCUS17188</name>
</gene>
<feature type="region of interest" description="Disordered" evidence="1">
    <location>
        <begin position="1"/>
        <end position="42"/>
    </location>
</feature>
<dbReference type="EMBL" id="CAAALY010063669">
    <property type="protein sequence ID" value="VEL23748.1"/>
    <property type="molecule type" value="Genomic_DNA"/>
</dbReference>
<proteinExistence type="predicted"/>
<organism evidence="2 3">
    <name type="scientific">Protopolystoma xenopodis</name>
    <dbReference type="NCBI Taxonomy" id="117903"/>
    <lineage>
        <taxon>Eukaryota</taxon>
        <taxon>Metazoa</taxon>
        <taxon>Spiralia</taxon>
        <taxon>Lophotrochozoa</taxon>
        <taxon>Platyhelminthes</taxon>
        <taxon>Monogenea</taxon>
        <taxon>Polyopisthocotylea</taxon>
        <taxon>Polystomatidea</taxon>
        <taxon>Polystomatidae</taxon>
        <taxon>Protopolystoma</taxon>
    </lineage>
</organism>
<dbReference type="AlphaFoldDB" id="A0A448WZ36"/>
<reference evidence="2" key="1">
    <citation type="submission" date="2018-11" db="EMBL/GenBank/DDBJ databases">
        <authorList>
            <consortium name="Pathogen Informatics"/>
        </authorList>
    </citation>
    <scope>NUCLEOTIDE SEQUENCE</scope>
</reference>
<name>A0A448WZ36_9PLAT</name>
<accession>A0A448WZ36</accession>